<feature type="transmembrane region" description="Helical" evidence="7">
    <location>
        <begin position="224"/>
        <end position="244"/>
    </location>
</feature>
<evidence type="ECO:0000256" key="4">
    <source>
        <dbReference type="ARBA" id="ARBA00022989"/>
    </source>
</evidence>
<organism evidence="8 9">
    <name type="scientific">Berkelbacteria bacterium GW2011_GWA2_38_9</name>
    <dbReference type="NCBI Taxonomy" id="1618334"/>
    <lineage>
        <taxon>Bacteria</taxon>
        <taxon>Candidatus Berkelbacteria</taxon>
    </lineage>
</organism>
<accession>A0A0G0L8J8</accession>
<dbReference type="GO" id="GO:0043190">
    <property type="term" value="C:ATP-binding cassette (ABC) transporter complex"/>
    <property type="evidence" value="ECO:0007669"/>
    <property type="project" value="InterPro"/>
</dbReference>
<evidence type="ECO:0000256" key="3">
    <source>
        <dbReference type="ARBA" id="ARBA00022692"/>
    </source>
</evidence>
<evidence type="ECO:0000256" key="2">
    <source>
        <dbReference type="ARBA" id="ARBA00008034"/>
    </source>
</evidence>
<keyword evidence="3 6" id="KW-0812">Transmembrane</keyword>
<feature type="transmembrane region" description="Helical" evidence="7">
    <location>
        <begin position="250"/>
        <end position="267"/>
    </location>
</feature>
<dbReference type="PANTHER" id="PTHR30477">
    <property type="entry name" value="ABC-TRANSPORTER METAL-BINDING PROTEIN"/>
    <property type="match status" value="1"/>
</dbReference>
<evidence type="ECO:0000256" key="5">
    <source>
        <dbReference type="ARBA" id="ARBA00023136"/>
    </source>
</evidence>
<feature type="transmembrane region" description="Helical" evidence="7">
    <location>
        <begin position="137"/>
        <end position="156"/>
    </location>
</feature>
<feature type="transmembrane region" description="Helical" evidence="7">
    <location>
        <begin position="18"/>
        <end position="38"/>
    </location>
</feature>
<evidence type="ECO:0000256" key="7">
    <source>
        <dbReference type="SAM" id="Phobius"/>
    </source>
</evidence>
<dbReference type="GO" id="GO:0010043">
    <property type="term" value="P:response to zinc ion"/>
    <property type="evidence" value="ECO:0007669"/>
    <property type="project" value="TreeGrafter"/>
</dbReference>
<feature type="transmembrane region" description="Helical" evidence="7">
    <location>
        <begin position="94"/>
        <end position="117"/>
    </location>
</feature>
<sequence length="270" mass="28839">MSNIEILNLLQYSFIQKAFLAGSFIAITCSILGLFLVLRKMSLIGDGLSHVSFGAIALGLYLGIYPFYIAVPLVMIASILILKISEKAKVYGDAAIGIVSAVGISSGIILASLSNGFNVDLFGFLFGNILAISTTEVVLSVILSLIIIAFLYFFYWDLFSITFDEEYAKTTGIKTSSINLLLTLLTSVTVVLAVKMVGVMLVSALLILPAVTALQIAKSFKVALILSAFMALISVILGIIISFFLDLPTGATIVIVSVVLLASTFRNKSI</sequence>
<dbReference type="SUPFAM" id="SSF81345">
    <property type="entry name" value="ABC transporter involved in vitamin B12 uptake, BtuC"/>
    <property type="match status" value="1"/>
</dbReference>
<name>A0A0G0L8J8_9BACT</name>
<feature type="transmembrane region" description="Helical" evidence="7">
    <location>
        <begin position="58"/>
        <end position="82"/>
    </location>
</feature>
<evidence type="ECO:0000256" key="1">
    <source>
        <dbReference type="ARBA" id="ARBA00004141"/>
    </source>
</evidence>
<comment type="subcellular location">
    <subcellularLocation>
        <location evidence="6">Cell membrane</location>
        <topology evidence="6">Multi-pass membrane protein</topology>
    </subcellularLocation>
    <subcellularLocation>
        <location evidence="1">Membrane</location>
        <topology evidence="1">Multi-pass membrane protein</topology>
    </subcellularLocation>
</comment>
<evidence type="ECO:0000313" key="8">
    <source>
        <dbReference type="EMBL" id="KKQ88333.1"/>
    </source>
</evidence>
<comment type="caution">
    <text evidence="8">The sequence shown here is derived from an EMBL/GenBank/DDBJ whole genome shotgun (WGS) entry which is preliminary data.</text>
</comment>
<dbReference type="AlphaFoldDB" id="A0A0G0L8J8"/>
<gene>
    <name evidence="8" type="ORF">UT11_C0034G0009</name>
</gene>
<keyword evidence="4 7" id="KW-1133">Transmembrane helix</keyword>
<dbReference type="PATRIC" id="fig|1618334.3.peg.535"/>
<keyword evidence="5 7" id="KW-0472">Membrane</keyword>
<dbReference type="PANTHER" id="PTHR30477:SF0">
    <property type="entry name" value="METAL TRANSPORT SYSTEM MEMBRANE PROTEIN TM_0125-RELATED"/>
    <property type="match status" value="1"/>
</dbReference>
<evidence type="ECO:0000313" key="9">
    <source>
        <dbReference type="Proteomes" id="UP000033934"/>
    </source>
</evidence>
<keyword evidence="6" id="KW-0813">Transport</keyword>
<proteinExistence type="inferred from homology"/>
<dbReference type="Gene3D" id="1.10.3470.10">
    <property type="entry name" value="ABC transporter involved in vitamin B12 uptake, BtuC"/>
    <property type="match status" value="1"/>
</dbReference>
<dbReference type="GO" id="GO:0055085">
    <property type="term" value="P:transmembrane transport"/>
    <property type="evidence" value="ECO:0007669"/>
    <property type="project" value="InterPro"/>
</dbReference>
<reference evidence="8 9" key="1">
    <citation type="journal article" date="2015" name="Nature">
        <title>rRNA introns, odd ribosomes, and small enigmatic genomes across a large radiation of phyla.</title>
        <authorList>
            <person name="Brown C.T."/>
            <person name="Hug L.A."/>
            <person name="Thomas B.C."/>
            <person name="Sharon I."/>
            <person name="Castelle C.J."/>
            <person name="Singh A."/>
            <person name="Wilkins M.J."/>
            <person name="Williams K.H."/>
            <person name="Banfield J.F."/>
        </authorList>
    </citation>
    <scope>NUCLEOTIDE SEQUENCE [LARGE SCALE GENOMIC DNA]</scope>
</reference>
<protein>
    <submittedName>
        <fullName evidence="8">ABC-3 protein</fullName>
    </submittedName>
</protein>
<dbReference type="InterPro" id="IPR001626">
    <property type="entry name" value="ABC_TroCD"/>
</dbReference>
<dbReference type="Pfam" id="PF00950">
    <property type="entry name" value="ABC-3"/>
    <property type="match status" value="1"/>
</dbReference>
<dbReference type="Proteomes" id="UP000033934">
    <property type="component" value="Unassembled WGS sequence"/>
</dbReference>
<dbReference type="InterPro" id="IPR037294">
    <property type="entry name" value="ABC_BtuC-like"/>
</dbReference>
<comment type="similarity">
    <text evidence="2 6">Belongs to the ABC-3 integral membrane protein family.</text>
</comment>
<dbReference type="EMBL" id="LBVO01000034">
    <property type="protein sequence ID" value="KKQ88333.1"/>
    <property type="molecule type" value="Genomic_DNA"/>
</dbReference>
<dbReference type="CDD" id="cd06550">
    <property type="entry name" value="TM_ABC_iron-siderophores_like"/>
    <property type="match status" value="1"/>
</dbReference>
<evidence type="ECO:0000256" key="6">
    <source>
        <dbReference type="RuleBase" id="RU003943"/>
    </source>
</evidence>